<comment type="similarity">
    <text evidence="2">Belongs to the protein kinase superfamily. CMGC Ser/Thr protein kinase family. CDC2/CDKX subfamily.</text>
</comment>
<evidence type="ECO:0000256" key="14">
    <source>
        <dbReference type="ARBA" id="ARBA00048367"/>
    </source>
</evidence>
<feature type="compositionally biased region" description="Polar residues" evidence="17">
    <location>
        <begin position="112"/>
        <end position="122"/>
    </location>
</feature>
<dbReference type="GO" id="GO:0008024">
    <property type="term" value="C:cyclin/CDK positive transcription elongation factor complex"/>
    <property type="evidence" value="ECO:0007669"/>
    <property type="project" value="TreeGrafter"/>
</dbReference>
<evidence type="ECO:0000256" key="15">
    <source>
        <dbReference type="ARBA" id="ARBA00049280"/>
    </source>
</evidence>
<proteinExistence type="inferred from homology"/>
<dbReference type="PANTHER" id="PTHR24056:SF546">
    <property type="entry name" value="CYCLIN-DEPENDENT KINASE 12"/>
    <property type="match status" value="1"/>
</dbReference>
<dbReference type="PANTHER" id="PTHR24056">
    <property type="entry name" value="CELL DIVISION PROTEIN KINASE"/>
    <property type="match status" value="1"/>
</dbReference>
<feature type="region of interest" description="Disordered" evidence="17">
    <location>
        <begin position="1"/>
        <end position="74"/>
    </location>
</feature>
<feature type="compositionally biased region" description="Pro residues" evidence="17">
    <location>
        <begin position="167"/>
        <end position="180"/>
    </location>
</feature>
<protein>
    <recommendedName>
        <fullName evidence="11">Cyclin-dependent kinase 12</fullName>
        <ecNumber evidence="4">2.7.11.22</ecNumber>
        <ecNumber evidence="3">2.7.11.23</ecNumber>
    </recommendedName>
    <alternativeName>
        <fullName evidence="12">Cell division protein kinase 12</fullName>
    </alternativeName>
</protein>
<dbReference type="EC" id="2.7.11.23" evidence="3"/>
<dbReference type="GO" id="GO:0004693">
    <property type="term" value="F:cyclin-dependent protein serine/threonine kinase activity"/>
    <property type="evidence" value="ECO:0007669"/>
    <property type="project" value="UniProtKB-EC"/>
</dbReference>
<keyword evidence="7 16" id="KW-0547">Nucleotide-binding</keyword>
<keyword evidence="8" id="KW-0418">Kinase</keyword>
<evidence type="ECO:0000256" key="13">
    <source>
        <dbReference type="ARBA" id="ARBA00047811"/>
    </source>
</evidence>
<evidence type="ECO:0000259" key="18">
    <source>
        <dbReference type="PROSITE" id="PS50011"/>
    </source>
</evidence>
<evidence type="ECO:0000256" key="1">
    <source>
        <dbReference type="ARBA" id="ARBA00004123"/>
    </source>
</evidence>
<feature type="compositionally biased region" description="Basic residues" evidence="17">
    <location>
        <begin position="1"/>
        <end position="22"/>
    </location>
</feature>
<evidence type="ECO:0000256" key="8">
    <source>
        <dbReference type="ARBA" id="ARBA00022777"/>
    </source>
</evidence>
<organism evidence="19 20">
    <name type="scientific">Laodelphax striatellus</name>
    <name type="common">Small brown planthopper</name>
    <name type="synonym">Delphax striatella</name>
    <dbReference type="NCBI Taxonomy" id="195883"/>
    <lineage>
        <taxon>Eukaryota</taxon>
        <taxon>Metazoa</taxon>
        <taxon>Ecdysozoa</taxon>
        <taxon>Arthropoda</taxon>
        <taxon>Hexapoda</taxon>
        <taxon>Insecta</taxon>
        <taxon>Pterygota</taxon>
        <taxon>Neoptera</taxon>
        <taxon>Paraneoptera</taxon>
        <taxon>Hemiptera</taxon>
        <taxon>Auchenorrhyncha</taxon>
        <taxon>Fulgoroidea</taxon>
        <taxon>Delphacidae</taxon>
        <taxon>Criomorphinae</taxon>
        <taxon>Laodelphax</taxon>
    </lineage>
</organism>
<keyword evidence="5" id="KW-0723">Serine/threonine-protein kinase</keyword>
<evidence type="ECO:0000256" key="16">
    <source>
        <dbReference type="PROSITE-ProRule" id="PRU10141"/>
    </source>
</evidence>
<evidence type="ECO:0000256" key="10">
    <source>
        <dbReference type="ARBA" id="ARBA00023242"/>
    </source>
</evidence>
<feature type="compositionally biased region" description="Low complexity" evidence="17">
    <location>
        <begin position="213"/>
        <end position="246"/>
    </location>
</feature>
<feature type="domain" description="Protein kinase" evidence="18">
    <location>
        <begin position="438"/>
        <end position="516"/>
    </location>
</feature>
<dbReference type="Pfam" id="PF00069">
    <property type="entry name" value="Pkinase"/>
    <property type="match status" value="1"/>
</dbReference>
<reference evidence="19 20" key="1">
    <citation type="journal article" date="2017" name="Gigascience">
        <title>Genome sequence of the small brown planthopper, Laodelphax striatellus.</title>
        <authorList>
            <person name="Zhu J."/>
            <person name="Jiang F."/>
            <person name="Wang X."/>
            <person name="Yang P."/>
            <person name="Bao Y."/>
            <person name="Zhao W."/>
            <person name="Wang W."/>
            <person name="Lu H."/>
            <person name="Wang Q."/>
            <person name="Cui N."/>
            <person name="Li J."/>
            <person name="Chen X."/>
            <person name="Luo L."/>
            <person name="Yu J."/>
            <person name="Kang L."/>
            <person name="Cui F."/>
        </authorList>
    </citation>
    <scope>NUCLEOTIDE SEQUENCE [LARGE SCALE GENOMIC DNA]</scope>
    <source>
        <strain evidence="19">Lst14</strain>
    </source>
</reference>
<dbReference type="Gene3D" id="3.30.200.20">
    <property type="entry name" value="Phosphorylase Kinase, domain 1"/>
    <property type="match status" value="1"/>
</dbReference>
<dbReference type="AlphaFoldDB" id="A0A482X186"/>
<keyword evidence="6" id="KW-0808">Transferase</keyword>
<dbReference type="InterPro" id="IPR017441">
    <property type="entry name" value="Protein_kinase_ATP_BS"/>
</dbReference>
<dbReference type="GO" id="GO:0032968">
    <property type="term" value="P:positive regulation of transcription elongation by RNA polymerase II"/>
    <property type="evidence" value="ECO:0007669"/>
    <property type="project" value="TreeGrafter"/>
</dbReference>
<dbReference type="PROSITE" id="PS50011">
    <property type="entry name" value="PROTEIN_KINASE_DOM"/>
    <property type="match status" value="1"/>
</dbReference>
<feature type="binding site" evidence="16">
    <location>
        <position position="467"/>
    </location>
    <ligand>
        <name>ATP</name>
        <dbReference type="ChEBI" id="CHEBI:30616"/>
    </ligand>
</feature>
<evidence type="ECO:0000256" key="3">
    <source>
        <dbReference type="ARBA" id="ARBA00012409"/>
    </source>
</evidence>
<evidence type="ECO:0000313" key="19">
    <source>
        <dbReference type="EMBL" id="RZF38941.1"/>
    </source>
</evidence>
<dbReference type="EMBL" id="QKKF02021145">
    <property type="protein sequence ID" value="RZF38941.1"/>
    <property type="molecule type" value="Genomic_DNA"/>
</dbReference>
<feature type="compositionally biased region" description="Low complexity" evidence="17">
    <location>
        <begin position="293"/>
        <end position="302"/>
    </location>
</feature>
<dbReference type="InterPro" id="IPR000719">
    <property type="entry name" value="Prot_kinase_dom"/>
</dbReference>
<comment type="subcellular location">
    <subcellularLocation>
        <location evidence="1">Nucleus</location>
    </subcellularLocation>
</comment>
<evidence type="ECO:0000256" key="5">
    <source>
        <dbReference type="ARBA" id="ARBA00022527"/>
    </source>
</evidence>
<feature type="compositionally biased region" description="Low complexity" evidence="17">
    <location>
        <begin position="132"/>
        <end position="144"/>
    </location>
</feature>
<comment type="catalytic activity">
    <reaction evidence="14">
        <text>L-seryl-[protein] + ATP = O-phospho-L-seryl-[protein] + ADP + H(+)</text>
        <dbReference type="Rhea" id="RHEA:17989"/>
        <dbReference type="Rhea" id="RHEA-COMP:9863"/>
        <dbReference type="Rhea" id="RHEA-COMP:11604"/>
        <dbReference type="ChEBI" id="CHEBI:15378"/>
        <dbReference type="ChEBI" id="CHEBI:29999"/>
        <dbReference type="ChEBI" id="CHEBI:30616"/>
        <dbReference type="ChEBI" id="CHEBI:83421"/>
        <dbReference type="ChEBI" id="CHEBI:456216"/>
        <dbReference type="EC" id="2.7.11.22"/>
    </reaction>
</comment>
<evidence type="ECO:0000256" key="17">
    <source>
        <dbReference type="SAM" id="MobiDB-lite"/>
    </source>
</evidence>
<keyword evidence="9 16" id="KW-0067">ATP-binding</keyword>
<dbReference type="GO" id="GO:0030332">
    <property type="term" value="F:cyclin binding"/>
    <property type="evidence" value="ECO:0007669"/>
    <property type="project" value="TreeGrafter"/>
</dbReference>
<evidence type="ECO:0000313" key="20">
    <source>
        <dbReference type="Proteomes" id="UP000291343"/>
    </source>
</evidence>
<feature type="region of interest" description="Disordered" evidence="17">
    <location>
        <begin position="105"/>
        <end position="256"/>
    </location>
</feature>
<keyword evidence="10" id="KW-0539">Nucleus</keyword>
<evidence type="ECO:0000256" key="11">
    <source>
        <dbReference type="ARBA" id="ARBA00040213"/>
    </source>
</evidence>
<dbReference type="Proteomes" id="UP000291343">
    <property type="component" value="Unassembled WGS sequence"/>
</dbReference>
<dbReference type="GO" id="GO:0005524">
    <property type="term" value="F:ATP binding"/>
    <property type="evidence" value="ECO:0007669"/>
    <property type="project" value="UniProtKB-UniRule"/>
</dbReference>
<feature type="region of interest" description="Disordered" evidence="17">
    <location>
        <begin position="273"/>
        <end position="367"/>
    </location>
</feature>
<dbReference type="InParanoid" id="A0A482X186"/>
<feature type="non-terminal residue" evidence="19">
    <location>
        <position position="1"/>
    </location>
</feature>
<dbReference type="SUPFAM" id="SSF56112">
    <property type="entry name" value="Protein kinase-like (PK-like)"/>
    <property type="match status" value="1"/>
</dbReference>
<dbReference type="STRING" id="195883.A0A482X186"/>
<dbReference type="OrthoDB" id="28397at2759"/>
<dbReference type="InterPro" id="IPR050108">
    <property type="entry name" value="CDK"/>
</dbReference>
<sequence length="516" mass="55699">RILRHSRSRSRSPGRSAWRRSRSPLPLSRRGDLSRSRSPPPDLYLSSKRLADKKKRSRSRSPASLQKAREISAKAKMSETSLFAELVKDRNMRKTLEMKRLAVLGDKDEQDGGNTDKTSVTQDGADKSAAEDINNIPVPDNNNKVGGGYTLRPIDGVTTGDSFVPAMEPPPPLPPLPPLSPGDFEMPDANTMNNDSRNSSSNNVALYPPSRTVVNGSVNSDSSSAVISSANSVSQNSSSGRVSDNSGPPGRTGLLNAATLKPALPTIVSKPKSLVKLPMPPGINQNDLESIDSPPSRSPSPAAHRRRVPVTPPLPQPPTTTTVKKGIKDLPLPPVVPGVEDLSGDEDSEGFSGGTPPRTHSHHLSSTKLFGNSSRRGLFGSHSRPAPGTVKLTRPKILNRRRAARGVASAQQVIGGSTPVGGAVGGEEDWGDRCVDVFEVLTQIGEGTYGQVYKARDRRTNDLVALKKVRMENEKDGFPITAVREIKILRQLNHKNIVNMREIVTDKQDALDFRKV</sequence>
<dbReference type="FunFam" id="3.30.200.20:FF:000074">
    <property type="entry name" value="cyclin-dependent kinase 12 isoform X2"/>
    <property type="match status" value="1"/>
</dbReference>
<dbReference type="EC" id="2.7.11.22" evidence="4"/>
<evidence type="ECO:0000256" key="12">
    <source>
        <dbReference type="ARBA" id="ARBA00041920"/>
    </source>
</evidence>
<comment type="caution">
    <text evidence="19">The sequence shown here is derived from an EMBL/GenBank/DDBJ whole genome shotgun (WGS) entry which is preliminary data.</text>
</comment>
<dbReference type="GO" id="GO:0008353">
    <property type="term" value="F:RNA polymerase II CTD heptapeptide repeat kinase activity"/>
    <property type="evidence" value="ECO:0007669"/>
    <property type="project" value="UniProtKB-EC"/>
</dbReference>
<accession>A0A482X186</accession>
<comment type="catalytic activity">
    <reaction evidence="13">
        <text>L-threonyl-[protein] + ATP = O-phospho-L-threonyl-[protein] + ADP + H(+)</text>
        <dbReference type="Rhea" id="RHEA:46608"/>
        <dbReference type="Rhea" id="RHEA-COMP:11060"/>
        <dbReference type="Rhea" id="RHEA-COMP:11605"/>
        <dbReference type="ChEBI" id="CHEBI:15378"/>
        <dbReference type="ChEBI" id="CHEBI:30013"/>
        <dbReference type="ChEBI" id="CHEBI:30616"/>
        <dbReference type="ChEBI" id="CHEBI:61977"/>
        <dbReference type="ChEBI" id="CHEBI:456216"/>
        <dbReference type="EC" id="2.7.11.22"/>
    </reaction>
</comment>
<evidence type="ECO:0000256" key="9">
    <source>
        <dbReference type="ARBA" id="ARBA00022840"/>
    </source>
</evidence>
<evidence type="ECO:0000256" key="2">
    <source>
        <dbReference type="ARBA" id="ARBA00006485"/>
    </source>
</evidence>
<name>A0A482X186_LAOST</name>
<evidence type="ECO:0000256" key="6">
    <source>
        <dbReference type="ARBA" id="ARBA00022679"/>
    </source>
</evidence>
<dbReference type="InterPro" id="IPR011009">
    <property type="entry name" value="Kinase-like_dom_sf"/>
</dbReference>
<keyword evidence="20" id="KW-1185">Reference proteome</keyword>
<evidence type="ECO:0000256" key="4">
    <source>
        <dbReference type="ARBA" id="ARBA00012425"/>
    </source>
</evidence>
<dbReference type="PROSITE" id="PS00107">
    <property type="entry name" value="PROTEIN_KINASE_ATP"/>
    <property type="match status" value="1"/>
</dbReference>
<feature type="compositionally biased region" description="Low complexity" evidence="17">
    <location>
        <begin position="190"/>
        <end position="203"/>
    </location>
</feature>
<evidence type="ECO:0000256" key="7">
    <source>
        <dbReference type="ARBA" id="ARBA00022741"/>
    </source>
</evidence>
<comment type="catalytic activity">
    <reaction evidence="15">
        <text>[DNA-directed RNA polymerase] + ATP = phospho-[DNA-directed RNA polymerase] + ADP + H(+)</text>
        <dbReference type="Rhea" id="RHEA:10216"/>
        <dbReference type="Rhea" id="RHEA-COMP:11321"/>
        <dbReference type="Rhea" id="RHEA-COMP:11322"/>
        <dbReference type="ChEBI" id="CHEBI:15378"/>
        <dbReference type="ChEBI" id="CHEBI:30616"/>
        <dbReference type="ChEBI" id="CHEBI:43176"/>
        <dbReference type="ChEBI" id="CHEBI:68546"/>
        <dbReference type="ChEBI" id="CHEBI:456216"/>
        <dbReference type="EC" id="2.7.11.23"/>
    </reaction>
</comment>
<gene>
    <name evidence="19" type="ORF">LSTR_LSTR013929</name>
</gene>